<feature type="compositionally biased region" description="Polar residues" evidence="6">
    <location>
        <begin position="59"/>
        <end position="76"/>
    </location>
</feature>
<feature type="compositionally biased region" description="Low complexity" evidence="6">
    <location>
        <begin position="78"/>
        <end position="90"/>
    </location>
</feature>
<dbReference type="Proteomes" id="UP000694843">
    <property type="component" value="Unplaced"/>
</dbReference>
<protein>
    <submittedName>
        <fullName evidence="10">Clarin-2 isoform X1</fullName>
    </submittedName>
</protein>
<evidence type="ECO:0000256" key="3">
    <source>
        <dbReference type="ARBA" id="ARBA00022692"/>
    </source>
</evidence>
<comment type="subcellular location">
    <subcellularLocation>
        <location evidence="1">Membrane</location>
        <topology evidence="1">Multi-pass membrane protein</topology>
    </subcellularLocation>
</comment>
<sequence length="277" mass="30200">MNVFKRSLILLSFVGCCVCLALVGAALGTRHWFVASCRQRLRPIPGSVSQITRTNTAFNNTQIQGSKSQEQSSDTRQQSETELQSSSAQEESSRTKEEVFRPNSTGSINFGLFQGDLELNVGFGERLTHFQVSETSGLMNQGLWVGTIACLCVGLLFAIAGAIFAIINTATTPVELITGVPGLYIWNSLAAVFTLVAVVLWSVLYHTSLSHNVLIEQSKDGWTTEGNEALGYSFWLVVVAIIVHVANCGLVAFGTYEPKSKEKIQEPDKATNDILLY</sequence>
<keyword evidence="4 7" id="KW-1133">Transmembrane helix</keyword>
<feature type="signal peptide" evidence="8">
    <location>
        <begin position="1"/>
        <end position="19"/>
    </location>
</feature>
<evidence type="ECO:0000256" key="2">
    <source>
        <dbReference type="ARBA" id="ARBA00005787"/>
    </source>
</evidence>
<dbReference type="PANTHER" id="PTHR31548:SF1">
    <property type="entry name" value="LD47387P"/>
    <property type="match status" value="1"/>
</dbReference>
<dbReference type="InterPro" id="IPR026748">
    <property type="entry name" value="Clarin"/>
</dbReference>
<dbReference type="OrthoDB" id="10012538at2759"/>
<dbReference type="KEGG" id="hazt:108678255"/>
<organism evidence="9 10">
    <name type="scientific">Hyalella azteca</name>
    <name type="common">Amphipod</name>
    <dbReference type="NCBI Taxonomy" id="294128"/>
    <lineage>
        <taxon>Eukaryota</taxon>
        <taxon>Metazoa</taxon>
        <taxon>Ecdysozoa</taxon>
        <taxon>Arthropoda</taxon>
        <taxon>Crustacea</taxon>
        <taxon>Multicrustacea</taxon>
        <taxon>Malacostraca</taxon>
        <taxon>Eumalacostraca</taxon>
        <taxon>Peracarida</taxon>
        <taxon>Amphipoda</taxon>
        <taxon>Senticaudata</taxon>
        <taxon>Talitrida</taxon>
        <taxon>Talitroidea</taxon>
        <taxon>Hyalellidae</taxon>
        <taxon>Hyalella</taxon>
    </lineage>
</organism>
<dbReference type="PANTHER" id="PTHR31548">
    <property type="entry name" value="CLARIN"/>
    <property type="match status" value="1"/>
</dbReference>
<dbReference type="GeneID" id="108678255"/>
<dbReference type="AlphaFoldDB" id="A0A8B7P8H2"/>
<accession>A0A8B7P8H2</accession>
<keyword evidence="8" id="KW-0732">Signal</keyword>
<feature type="transmembrane region" description="Helical" evidence="7">
    <location>
        <begin position="143"/>
        <end position="171"/>
    </location>
</feature>
<gene>
    <name evidence="10" type="primary">LOC108678255</name>
</gene>
<dbReference type="GO" id="GO:0007605">
    <property type="term" value="P:sensory perception of sound"/>
    <property type="evidence" value="ECO:0007669"/>
    <property type="project" value="UniProtKB-ARBA"/>
</dbReference>
<dbReference type="Pfam" id="PF25807">
    <property type="entry name" value="Clarin-2"/>
    <property type="match status" value="1"/>
</dbReference>
<proteinExistence type="inferred from homology"/>
<feature type="region of interest" description="Disordered" evidence="6">
    <location>
        <begin position="59"/>
        <end position="102"/>
    </location>
</feature>
<feature type="compositionally biased region" description="Basic and acidic residues" evidence="6">
    <location>
        <begin position="91"/>
        <end position="100"/>
    </location>
</feature>
<dbReference type="OMA" id="VANFHEN"/>
<feature type="transmembrane region" description="Helical" evidence="7">
    <location>
        <begin position="183"/>
        <end position="204"/>
    </location>
</feature>
<dbReference type="Gene3D" id="1.20.140.150">
    <property type="match status" value="1"/>
</dbReference>
<evidence type="ECO:0000256" key="8">
    <source>
        <dbReference type="SAM" id="SignalP"/>
    </source>
</evidence>
<keyword evidence="9" id="KW-1185">Reference proteome</keyword>
<evidence type="ECO:0000313" key="9">
    <source>
        <dbReference type="Proteomes" id="UP000694843"/>
    </source>
</evidence>
<evidence type="ECO:0000256" key="7">
    <source>
        <dbReference type="SAM" id="Phobius"/>
    </source>
</evidence>
<name>A0A8B7P8H2_HYAAZ</name>
<evidence type="ECO:0000256" key="6">
    <source>
        <dbReference type="SAM" id="MobiDB-lite"/>
    </source>
</evidence>
<evidence type="ECO:0000256" key="4">
    <source>
        <dbReference type="ARBA" id="ARBA00022989"/>
    </source>
</evidence>
<evidence type="ECO:0000256" key="1">
    <source>
        <dbReference type="ARBA" id="ARBA00004141"/>
    </source>
</evidence>
<dbReference type="GO" id="GO:0016020">
    <property type="term" value="C:membrane"/>
    <property type="evidence" value="ECO:0007669"/>
    <property type="project" value="UniProtKB-SubCell"/>
</dbReference>
<dbReference type="RefSeq" id="XP_018022112.1">
    <property type="nucleotide sequence ID" value="XM_018166623.2"/>
</dbReference>
<feature type="transmembrane region" description="Helical" evidence="7">
    <location>
        <begin position="232"/>
        <end position="253"/>
    </location>
</feature>
<reference evidence="10" key="1">
    <citation type="submission" date="2025-08" db="UniProtKB">
        <authorList>
            <consortium name="RefSeq"/>
        </authorList>
    </citation>
    <scope>IDENTIFICATION</scope>
    <source>
        <tissue evidence="10">Whole organism</tissue>
    </source>
</reference>
<feature type="chain" id="PRO_5034078248" evidence="8">
    <location>
        <begin position="20"/>
        <end position="277"/>
    </location>
</feature>
<keyword evidence="5 7" id="KW-0472">Membrane</keyword>
<keyword evidence="3 7" id="KW-0812">Transmembrane</keyword>
<evidence type="ECO:0000256" key="5">
    <source>
        <dbReference type="ARBA" id="ARBA00023136"/>
    </source>
</evidence>
<evidence type="ECO:0000313" key="10">
    <source>
        <dbReference type="RefSeq" id="XP_018022112.1"/>
    </source>
</evidence>
<comment type="similarity">
    <text evidence="2">Belongs to the clarin family.</text>
</comment>